<evidence type="ECO:0000313" key="4">
    <source>
        <dbReference type="EnsemblMetazoa" id="AMIN011061-PA"/>
    </source>
</evidence>
<feature type="transmembrane region" description="Helical" evidence="2">
    <location>
        <begin position="525"/>
        <end position="544"/>
    </location>
</feature>
<evidence type="ECO:0000259" key="3">
    <source>
        <dbReference type="Pfam" id="PF07786"/>
    </source>
</evidence>
<keyword evidence="2" id="KW-1133">Transmembrane helix</keyword>
<feature type="transmembrane region" description="Helical" evidence="2">
    <location>
        <begin position="591"/>
        <end position="609"/>
    </location>
</feature>
<dbReference type="Proteomes" id="UP000075920">
    <property type="component" value="Unassembled WGS sequence"/>
</dbReference>
<dbReference type="EnsemblMetazoa" id="AMIN011061-RA">
    <property type="protein sequence ID" value="AMIN011061-PA"/>
    <property type="gene ID" value="AMIN011061"/>
</dbReference>
<dbReference type="AlphaFoldDB" id="A0A182WKY2"/>
<evidence type="ECO:0000256" key="2">
    <source>
        <dbReference type="SAM" id="Phobius"/>
    </source>
</evidence>
<reference evidence="5" key="1">
    <citation type="submission" date="2013-03" db="EMBL/GenBank/DDBJ databases">
        <title>The Genome Sequence of Anopheles minimus MINIMUS1.</title>
        <authorList>
            <consortium name="The Broad Institute Genomics Platform"/>
            <person name="Neafsey D.E."/>
            <person name="Walton C."/>
            <person name="Walker B."/>
            <person name="Young S.K."/>
            <person name="Zeng Q."/>
            <person name="Gargeya S."/>
            <person name="Fitzgerald M."/>
            <person name="Haas B."/>
            <person name="Abouelleil A."/>
            <person name="Allen A.W."/>
            <person name="Alvarado L."/>
            <person name="Arachchi H.M."/>
            <person name="Berlin A.M."/>
            <person name="Chapman S.B."/>
            <person name="Gainer-Dewar J."/>
            <person name="Goldberg J."/>
            <person name="Griggs A."/>
            <person name="Gujja S."/>
            <person name="Hansen M."/>
            <person name="Howarth C."/>
            <person name="Imamovic A."/>
            <person name="Ireland A."/>
            <person name="Larimer J."/>
            <person name="McCowan C."/>
            <person name="Murphy C."/>
            <person name="Pearson M."/>
            <person name="Poon T.W."/>
            <person name="Priest M."/>
            <person name="Roberts A."/>
            <person name="Saif S."/>
            <person name="Shea T."/>
            <person name="Sisk P."/>
            <person name="Sykes S."/>
            <person name="Wortman J."/>
            <person name="Nusbaum C."/>
            <person name="Birren B."/>
        </authorList>
    </citation>
    <scope>NUCLEOTIDE SEQUENCE [LARGE SCALE GENOMIC DNA]</scope>
    <source>
        <strain evidence="5">MINIMUS1</strain>
    </source>
</reference>
<dbReference type="InterPro" id="IPR012429">
    <property type="entry name" value="HGSNAT_cat"/>
</dbReference>
<keyword evidence="5" id="KW-1185">Reference proteome</keyword>
<keyword evidence="2" id="KW-0812">Transmembrane</keyword>
<feature type="region of interest" description="Disordered" evidence="1">
    <location>
        <begin position="454"/>
        <end position="482"/>
    </location>
</feature>
<protein>
    <recommendedName>
        <fullName evidence="3">Heparan-alpha-glucosaminide N-acetyltransferase catalytic domain-containing protein</fullName>
    </recommendedName>
</protein>
<evidence type="ECO:0000256" key="1">
    <source>
        <dbReference type="SAM" id="MobiDB-lite"/>
    </source>
</evidence>
<dbReference type="PANTHER" id="PTHR31061:SF24">
    <property type="entry name" value="LD22376P"/>
    <property type="match status" value="1"/>
</dbReference>
<feature type="transmembrane region" description="Helical" evidence="2">
    <location>
        <begin position="746"/>
        <end position="765"/>
    </location>
</feature>
<accession>A0A182WKY2</accession>
<feature type="transmembrane region" description="Helical" evidence="2">
    <location>
        <begin position="777"/>
        <end position="799"/>
    </location>
</feature>
<feature type="transmembrane region" description="Helical" evidence="2">
    <location>
        <begin position="493"/>
        <end position="513"/>
    </location>
</feature>
<dbReference type="PANTHER" id="PTHR31061">
    <property type="entry name" value="LD22376P"/>
    <property type="match status" value="1"/>
</dbReference>
<name>A0A182WKY2_9DIPT</name>
<feature type="domain" description="Heparan-alpha-glucosaminide N-acetyltransferase catalytic" evidence="3">
    <location>
        <begin position="486"/>
        <end position="605"/>
    </location>
</feature>
<feature type="transmembrane region" description="Helical" evidence="2">
    <location>
        <begin position="811"/>
        <end position="832"/>
    </location>
</feature>
<reference evidence="4" key="2">
    <citation type="submission" date="2020-05" db="UniProtKB">
        <authorList>
            <consortium name="EnsemblMetazoa"/>
        </authorList>
    </citation>
    <scope>IDENTIFICATION</scope>
    <source>
        <strain evidence="4">MINIMUS1</strain>
    </source>
</reference>
<proteinExistence type="predicted"/>
<feature type="transmembrane region" description="Helical" evidence="2">
    <location>
        <begin position="634"/>
        <end position="653"/>
    </location>
</feature>
<keyword evidence="2" id="KW-0472">Membrane</keyword>
<dbReference type="Pfam" id="PF07786">
    <property type="entry name" value="HGSNAT_cat"/>
    <property type="match status" value="1"/>
</dbReference>
<feature type="transmembrane region" description="Helical" evidence="2">
    <location>
        <begin position="844"/>
        <end position="866"/>
    </location>
</feature>
<feature type="transmembrane region" description="Helical" evidence="2">
    <location>
        <begin position="719"/>
        <end position="737"/>
    </location>
</feature>
<dbReference type="VEuPathDB" id="VectorBase:AMIN011061"/>
<sequence length="874" mass="97948">MHVIVLKYVQVLCITIFFSNNINCDKLLLHNEKEDQDLYRIGACTAACMAGTEPAGSGERNETLAPTMEQLKTIGHCYKLCSEDTRPLSAWEPLVQRQDPSLRINLICRDSTNLIIEIKPERNGGTSRDDDDARAMMKLSPPEGNQNQLSALLDAAVESSESVPSRYRRAIGADRPPPSGLLTERQKASAASRANLLQELPGAVGERFAKIDGPALNAAGGPTGDVTDVTAKVQQARVSYARTLTPSKRVRPVPIYLVKVQESEQELGDRIVYMCRVCRAVCCDVPNYAPAMIEYTERFFRGLDLWSLAVDEAFLNVTHSAGANDYYLYTLSEECDKCPFTKLQRIPAGKKSTVLKVDVSRRIGLRILDRDVGKYSFDNDTVLCQFRNAQLGEFGVYDLNIASNDDSCTLGQAKEPVNIYLPFLTIAIIALVVYGIVRLARYGLQRSRLVGFQQPSSRPEAGDAPTAEEHDKQDVGTSAQVTPRKRLQSLDTFRGIAIMLMIFVNSGGGHYWWIEHATWNGLHVADLVFPWFLFIMGVCVPISLRGQINRNVPRRIILSNIAVRSIKLFVIGLCLNSINGPTMANLRIFGVLQRFGIAYFVVSTIHLLCHEQTVQSQSRLLRANEDIFRLKKQWLIVGLITFIYLLVICTLPAPGCPRAYFGPGGKHLFNAFPNCIGGITGYLDRFILGVNHLYQHPTARYVYEAMPFDPEGPFGCLPTILQVFLGLQCGCTILAFAEHRQRLTRFAIWSILLGLTAGILCGFSKNDGWIPVNKNLWSLSYVLATGSLAYLLLMMCYYAIDVKHAWNGRPFVYAGMNAIVLYVGHTVFHKMLPWHWRIGTMNTHFMLTLEALWNTVLWNLVALYLYKRKIFYNL</sequence>
<dbReference type="STRING" id="112268.A0A182WKY2"/>
<evidence type="ECO:0000313" key="5">
    <source>
        <dbReference type="Proteomes" id="UP000075920"/>
    </source>
</evidence>
<feature type="transmembrane region" description="Helical" evidence="2">
    <location>
        <begin position="419"/>
        <end position="440"/>
    </location>
</feature>
<organism evidence="4 5">
    <name type="scientific">Anopheles minimus</name>
    <dbReference type="NCBI Taxonomy" id="112268"/>
    <lineage>
        <taxon>Eukaryota</taxon>
        <taxon>Metazoa</taxon>
        <taxon>Ecdysozoa</taxon>
        <taxon>Arthropoda</taxon>
        <taxon>Hexapoda</taxon>
        <taxon>Insecta</taxon>
        <taxon>Pterygota</taxon>
        <taxon>Neoptera</taxon>
        <taxon>Endopterygota</taxon>
        <taxon>Diptera</taxon>
        <taxon>Nematocera</taxon>
        <taxon>Culicoidea</taxon>
        <taxon>Culicidae</taxon>
        <taxon>Anophelinae</taxon>
        <taxon>Anopheles</taxon>
    </lineage>
</organism>
<feature type="transmembrane region" description="Helical" evidence="2">
    <location>
        <begin position="556"/>
        <end position="579"/>
    </location>
</feature>